<sequence>MNNVIKIKDWIRNNYHFVLIGVILLFVVFKFLFIEPDSEQMNMEDRSIHRETIETSIENKDKQELAKSSPEEKANKNVIVDVKGAVNFPNTYNMKTSDRVDDVLKKAQIKGNADITKINLSEKLKDQMYIYVPSQGEHVSSTMLNQPTENKIEVNINTGDKAEIEKLPDIGPNKAEAIVQYRETKGEFKTIEDLKKVKGFGEKTVESLKEYIVLD</sequence>
<evidence type="ECO:0000313" key="4">
    <source>
        <dbReference type="Proteomes" id="UP000681586"/>
    </source>
</evidence>
<keyword evidence="1" id="KW-0472">Membrane</keyword>
<keyword evidence="1" id="KW-1133">Transmembrane helix</keyword>
<reference evidence="3 4" key="1">
    <citation type="submission" date="2021-05" db="EMBL/GenBank/DDBJ databases">
        <title>Staphylococcus fleurettii isolated from lake water in First Nation community in Manitoba, Canada.</title>
        <authorList>
            <person name="Bashar S."/>
            <person name="Murdock A."/>
            <person name="Patidar R."/>
            <person name="Golding G."/>
            <person name="Farenhorst A."/>
            <person name="Kumar A."/>
        </authorList>
    </citation>
    <scope>NUCLEOTIDE SEQUENCE [LARGE SCALE GENOMIC DNA]</scope>
    <source>
        <strain evidence="3 4">SF002</strain>
    </source>
</reference>
<dbReference type="InterPro" id="IPR010994">
    <property type="entry name" value="RuvA_2-like"/>
</dbReference>
<dbReference type="NCBIfam" id="TIGR00426">
    <property type="entry name" value="competence protein ComEA helix-hairpin-helix repeat region"/>
    <property type="match status" value="1"/>
</dbReference>
<accession>A0ABS5MMK8</accession>
<evidence type="ECO:0000313" key="3">
    <source>
        <dbReference type="EMBL" id="MBS3696487.1"/>
    </source>
</evidence>
<dbReference type="Pfam" id="PF12836">
    <property type="entry name" value="HHH_3"/>
    <property type="match status" value="1"/>
</dbReference>
<dbReference type="Gene3D" id="1.10.150.280">
    <property type="entry name" value="AF1531-like domain"/>
    <property type="match status" value="1"/>
</dbReference>
<gene>
    <name evidence="3" type="ORF">JJQ58_03175</name>
</gene>
<dbReference type="InterPro" id="IPR051675">
    <property type="entry name" value="Endo/Exo/Phosphatase_dom_1"/>
</dbReference>
<feature type="domain" description="Helix-hairpin-helix DNA-binding motif class 1" evidence="2">
    <location>
        <begin position="192"/>
        <end position="211"/>
    </location>
</feature>
<protein>
    <submittedName>
        <fullName evidence="3">Helix-hairpin-helix domain-containing protein</fullName>
    </submittedName>
</protein>
<keyword evidence="4" id="KW-1185">Reference proteome</keyword>
<evidence type="ECO:0000259" key="2">
    <source>
        <dbReference type="SMART" id="SM00278"/>
    </source>
</evidence>
<dbReference type="SUPFAM" id="SSF47781">
    <property type="entry name" value="RuvA domain 2-like"/>
    <property type="match status" value="1"/>
</dbReference>
<dbReference type="InterPro" id="IPR004509">
    <property type="entry name" value="Competence_ComEA_HhH"/>
</dbReference>
<dbReference type="Proteomes" id="UP000681586">
    <property type="component" value="Unassembled WGS sequence"/>
</dbReference>
<dbReference type="EMBL" id="JAGXBM010000002">
    <property type="protein sequence ID" value="MBS3696487.1"/>
    <property type="molecule type" value="Genomic_DNA"/>
</dbReference>
<feature type="domain" description="Helix-hairpin-helix DNA-binding motif class 1" evidence="2">
    <location>
        <begin position="162"/>
        <end position="181"/>
    </location>
</feature>
<dbReference type="InterPro" id="IPR003583">
    <property type="entry name" value="Hlx-hairpin-Hlx_DNA-bd_motif"/>
</dbReference>
<keyword evidence="1" id="KW-0812">Transmembrane</keyword>
<feature type="transmembrane region" description="Helical" evidence="1">
    <location>
        <begin position="15"/>
        <end position="33"/>
    </location>
</feature>
<comment type="caution">
    <text evidence="3">The sequence shown here is derived from an EMBL/GenBank/DDBJ whole genome shotgun (WGS) entry which is preliminary data.</text>
</comment>
<dbReference type="SMART" id="SM00278">
    <property type="entry name" value="HhH1"/>
    <property type="match status" value="2"/>
</dbReference>
<proteinExistence type="predicted"/>
<evidence type="ECO:0000256" key="1">
    <source>
        <dbReference type="SAM" id="Phobius"/>
    </source>
</evidence>
<dbReference type="RefSeq" id="WP_203153322.1">
    <property type="nucleotide sequence ID" value="NZ_JAEPSA010000001.1"/>
</dbReference>
<dbReference type="PANTHER" id="PTHR21180:SF32">
    <property type="entry name" value="ENDONUCLEASE_EXONUCLEASE_PHOSPHATASE FAMILY DOMAIN-CONTAINING PROTEIN 1"/>
    <property type="match status" value="1"/>
</dbReference>
<name>A0ABS5MMK8_9STAP</name>
<organism evidence="3 4">
    <name type="scientific">Mammaliicoccus fleurettii</name>
    <dbReference type="NCBI Taxonomy" id="150056"/>
    <lineage>
        <taxon>Bacteria</taxon>
        <taxon>Bacillati</taxon>
        <taxon>Bacillota</taxon>
        <taxon>Bacilli</taxon>
        <taxon>Bacillales</taxon>
        <taxon>Staphylococcaceae</taxon>
        <taxon>Mammaliicoccus</taxon>
    </lineage>
</organism>
<dbReference type="PANTHER" id="PTHR21180">
    <property type="entry name" value="ENDONUCLEASE/EXONUCLEASE/PHOSPHATASE FAMILY DOMAIN-CONTAINING PROTEIN 1"/>
    <property type="match status" value="1"/>
</dbReference>